<dbReference type="Gene3D" id="2.160.20.10">
    <property type="entry name" value="Single-stranded right-handed beta-helix, Pectin lyase-like"/>
    <property type="match status" value="1"/>
</dbReference>
<dbReference type="SUPFAM" id="SSF51126">
    <property type="entry name" value="Pectin lyase-like"/>
    <property type="match status" value="1"/>
</dbReference>
<feature type="signal peptide" evidence="4">
    <location>
        <begin position="1"/>
        <end position="39"/>
    </location>
</feature>
<evidence type="ECO:0000256" key="1">
    <source>
        <dbReference type="ARBA" id="ARBA00004613"/>
    </source>
</evidence>
<proteinExistence type="predicted"/>
<reference evidence="6 7" key="1">
    <citation type="submission" date="2018-05" db="EMBL/GenBank/DDBJ databases">
        <title>Genomic Encyclopedia of Type Strains, Phase IV (KMG-V): Genome sequencing to study the core and pangenomes of soil and plant-associated prokaryotes.</title>
        <authorList>
            <person name="Whitman W."/>
        </authorList>
    </citation>
    <scope>NUCLEOTIDE SEQUENCE [LARGE SCALE GENOMIC DNA]</scope>
    <source>
        <strain evidence="6 7">SCZa-39</strain>
    </source>
</reference>
<protein>
    <submittedName>
        <fullName evidence="6">Filamentous hemagglutinin family protein</fullName>
    </submittedName>
</protein>
<feature type="chain" id="PRO_5047191146" evidence="4">
    <location>
        <begin position="40"/>
        <end position="2350"/>
    </location>
</feature>
<evidence type="ECO:0000256" key="4">
    <source>
        <dbReference type="SAM" id="SignalP"/>
    </source>
</evidence>
<accession>A0ABX5KHH0</accession>
<keyword evidence="7" id="KW-1185">Reference proteome</keyword>
<dbReference type="InterPro" id="IPR011050">
    <property type="entry name" value="Pectin_lyase_fold/virulence"/>
</dbReference>
<name>A0ABX5KHH0_9BURK</name>
<dbReference type="PANTHER" id="PTHR12338:SF8">
    <property type="entry name" value="HEME_HEMOPEXIN-BINDING PROTEIN"/>
    <property type="match status" value="1"/>
</dbReference>
<dbReference type="NCBIfam" id="TIGR01901">
    <property type="entry name" value="adhes_NPXG"/>
    <property type="match status" value="1"/>
</dbReference>
<dbReference type="InterPro" id="IPR008638">
    <property type="entry name" value="FhaB/CdiA-like_TPS"/>
</dbReference>
<dbReference type="InterPro" id="IPR050909">
    <property type="entry name" value="Bact_Autotransporter_VF"/>
</dbReference>
<organism evidence="6 7">
    <name type="scientific">Paraburkholderia unamae</name>
    <dbReference type="NCBI Taxonomy" id="219649"/>
    <lineage>
        <taxon>Bacteria</taxon>
        <taxon>Pseudomonadati</taxon>
        <taxon>Pseudomonadota</taxon>
        <taxon>Betaproteobacteria</taxon>
        <taxon>Burkholderiales</taxon>
        <taxon>Burkholderiaceae</taxon>
        <taxon>Paraburkholderia</taxon>
    </lineage>
</organism>
<gene>
    <name evidence="6" type="ORF">C7402_118160</name>
</gene>
<sequence>MNKRGRTQPACTVRPLQVKAIASVAAALFEAAYAPLLFANPTGAQVVAGGVTVSTPSSSQMNITQSTPNAIVNWNTFSIATGESVNIAQPSAQAALLNRVMGNDPSTIAGSLRANGKVLLVNPAGVIFSPGSSVNVGSLVASTLGISNADFLAGNFHFVGKAPAAVTNAGTITAADGGTIALLGGTVTNSGTVAARLGTVAMGAGGDITLDFAGDGLTTIKINAGTANALLGNTGTLAADGGTVVMSAQTAQALADTVINQQGIVRAQSLAERDGHIILDGGSNGVTLVSGTLDASGGAGLKGGQVDVTGYDVALLAGANVNASGAAGGGAVRFGGGAAGQDPTIRDANAVWMDPTAQIHADALANGNGGHIVAYGTTAARLYGTLSAQGGPQGGDGGLIETSGGTLDVTGATINASAANGKGGQWLLDPTDAEICASASGCDGGGGDGSLSGNVMLFGPTDVPISDTQISLQLTGGTSVKVSTPDGNINVDQGVNIAKTGGGDATLTLSAGGSITLGYQPTGVSIGYVTSISSTSGALRIELDANVGNATSGKIISLNGASNGRVELSSNGGDITIGTTAGQPTTFDGASVQILNADIDARALTAGQPSGSITIHGQATSAAAFGGRIDLSAVGIYASTLNTSTGDIEIEGNLGSGAAGPVNGVYISSTTPLTTGRSPTNGLSSLSTESGAVRLYGIGSDSTGTAKYQVSGVDVDQATQILTDTGPIDIRGQMLGSRTVTPLGVGDQGVVIGNSVSLKVAGGGTISIAGSTNSVSPGVVVSSIVGNQQAGNPDLSPGHNGTLIIRAANNNSANSFEVYGAVQSTTGGGTLILLPGVVNSDFSISNSDATSINVNIDTEGFSINPIAMGLFSRFGSVVIGSSTQTGPISVYSASFPTNVTLETDPTGSSGISLIGNTVMPGNTLTLISGGQVSEYGTIEAAALKLAGVGPFTLNNTGNAIGTLSAYGTGTVDFFDSQALTLSASNINSFNAASGTFTNIGSAATMSLAGNFTAQTSSGSIYVDTPIESTASGATALTLKAAGDVNVDFNANGQAGGNITIGAAPGTGPLNVTLDARVGGRTTLYGVRTINTTFNTNGGTFTINDSNSNGAPVNIQNSTLNTQGGTVSITGTNESGDGVVLGSSSINAAGGNVTITGTSLYDGNGITFNQSSISTGNGIVTLTGTGDASTATSPSIYDGISISSVGPGGAPAIDVTGTGAVTLTGTMQNGPGVGIQLAKTSISANGGAIGLTSTASGSTAVTGILVNASTISNTGGAVTLTGNGAADGVALSDSLIVTGAGNTTLTGTATGSGTGVSLSQSGVHAGGGSITLTGVSTAAGTSTNYGVDVQGDYVSSQPSPTGNAAFSATGAGTIGITGTATNTTGFAYGVTINSATLNGQSGNVQVTGMTPTATTNGLEAIGVSLSGTSIQTGAGAIGLTGSVSSTYVAEGVVMSGGGLSTDGGTINVNGTATTSATSGAAQAVVIGPLNSNSTVALTAGGNGGINITGTTTALSGYGVNLGDTTLTSGSGAIGITGTQTGGSGLGVILSDSSLTTAGGDVTLTGTANVTESATGVDLGDTLINSGAGNVLIGGTVNITPGQSQSGGYGATLSGSSILTTSGTVTLNGTVVGATTLAYGLNIGSGYSVSGTNGTTTVQPTIQTSNGAISLTGNVPATTEGSVAVDLTGAAITSTGGAIALTGNTTGTPTSGLSSDGVVLTSLASDSGSGNSGTVTTPTTITTGSGSLKIDGSGFGSNAQGVLVAGGSTITSSNAGTIDIRGVATSPTNGGTQYDYGTLIYNGTISATAPNTTISIAGSTNTADAGLAFGAAPVPSTFTYASGPVKVNAGTNGTLALRAANDGTTSSFVNDGATITANDGTLALMPASVNPSTFNFTALDGTPITLFGTGAPGLSIDATAFSLFSGFSTFVLGSSTQTGLITVSGVCASSSSCTSLTKPSMNENLTLMNLGAGSQGIQLLYGISLGANTLTLASAGAVTDPGGIQAAGLLLDGPGTFTLNDPENNVGVLAMLNVGNVNFLNSTSFVIGPIVSHSFDAASNTAATIDATNSNLTGNLLAQAATGGIGLGGGAASAGGPTGGANTNLSAGGTIDLVMENGVFTDNGTGSVSANNGWRIWASTWVGETRGNVQPNTLQPNFYGCSFGAGCVWGGTVPLTGDHFVYVARPTVTVTANGVTRVWGAPNPNFTYTTSGLINGDTAAGALSGTLSTSANSGSLPGQYAIDPSFLSGVGYIVIEQPGTLNVVVPQPTYAPDLPLAVSGLQSFFGPSEKTFVYENNLQGTNICVGSNQPLFTTAPPGENQDLLAVEWKRVRSQPNLNSCMLLNGQHGCGDF</sequence>
<dbReference type="PANTHER" id="PTHR12338">
    <property type="entry name" value="AUTOTRANSPORTER"/>
    <property type="match status" value="1"/>
</dbReference>
<evidence type="ECO:0000259" key="5">
    <source>
        <dbReference type="SMART" id="SM00912"/>
    </source>
</evidence>
<dbReference type="Proteomes" id="UP000245712">
    <property type="component" value="Unassembled WGS sequence"/>
</dbReference>
<dbReference type="InterPro" id="IPR006626">
    <property type="entry name" value="PbH1"/>
</dbReference>
<dbReference type="SMART" id="SM00710">
    <property type="entry name" value="PbH1"/>
    <property type="match status" value="16"/>
</dbReference>
<dbReference type="Pfam" id="PF05860">
    <property type="entry name" value="TPS"/>
    <property type="match status" value="1"/>
</dbReference>
<dbReference type="InterPro" id="IPR012334">
    <property type="entry name" value="Pectin_lyas_fold"/>
</dbReference>
<feature type="domain" description="Filamentous haemagglutinin FhaB/tRNA nuclease CdiA-like TPS" evidence="5">
    <location>
        <begin position="37"/>
        <end position="150"/>
    </location>
</feature>
<dbReference type="SMART" id="SM00912">
    <property type="entry name" value="Haemagg_act"/>
    <property type="match status" value="1"/>
</dbReference>
<dbReference type="EMBL" id="QEOB01000018">
    <property type="protein sequence ID" value="PVX75228.1"/>
    <property type="molecule type" value="Genomic_DNA"/>
</dbReference>
<evidence type="ECO:0000313" key="7">
    <source>
        <dbReference type="Proteomes" id="UP000245712"/>
    </source>
</evidence>
<keyword evidence="3 4" id="KW-0732">Signal</keyword>
<evidence type="ECO:0000256" key="2">
    <source>
        <dbReference type="ARBA" id="ARBA00022525"/>
    </source>
</evidence>
<evidence type="ECO:0000313" key="6">
    <source>
        <dbReference type="EMBL" id="PVX75228.1"/>
    </source>
</evidence>
<keyword evidence="2" id="KW-0964">Secreted</keyword>
<comment type="subcellular location">
    <subcellularLocation>
        <location evidence="1">Secreted</location>
    </subcellularLocation>
</comment>
<evidence type="ECO:0000256" key="3">
    <source>
        <dbReference type="ARBA" id="ARBA00022729"/>
    </source>
</evidence>
<comment type="caution">
    <text evidence="6">The sequence shown here is derived from an EMBL/GenBank/DDBJ whole genome shotgun (WGS) entry which is preliminary data.</text>
</comment>